<dbReference type="OrthoDB" id="157646at2"/>
<sequence length="366" mass="41610">MAFLVFLIITLFIAVTQIVIPYLVKKTVIFGVTIPEQYMNDGAIKKLKKQYAIAVALISIVLLTGYSVWSLTTEPQEEQMAIIGMLMEFGILLISLSLYIYYHGKTKQLKIQHKWVEHLKQVKVTDLSVRKEDEMLPWYIYLLPIITTLGLMSYTIFNYDILPQQIPTHWGPSGEPDAFTEKSPLSAIQHTLLLLIMQLMFLGVHVATKNSGIKLSASNLAASKNRQLTLRKYSSWFLFFVMLACTILMSFYQLTMIHPEFAAGSIKIILPFAFLFIVLAGSLIFALKVGRSDKKIEGTIDEKIMEVDEDQYWKGGMFYFNKNDPSIFVEKRFGVGWTINFANPVGYLIVFVPLIIIIIISFVMGG</sequence>
<feature type="transmembrane region" description="Helical" evidence="1">
    <location>
        <begin position="233"/>
        <end position="254"/>
    </location>
</feature>
<protein>
    <submittedName>
        <fullName evidence="4">DUF1648 domain-containing protein</fullName>
    </submittedName>
</protein>
<dbReference type="AlphaFoldDB" id="A0A3M8H9J1"/>
<dbReference type="InterPro" id="IPR043831">
    <property type="entry name" value="DUF5808"/>
</dbReference>
<comment type="caution">
    <text evidence="4">The sequence shown here is derived from an EMBL/GenBank/DDBJ whole genome shotgun (WGS) entry which is preliminary data.</text>
</comment>
<dbReference type="Pfam" id="PF19124">
    <property type="entry name" value="DUF5808"/>
    <property type="match status" value="1"/>
</dbReference>
<dbReference type="Proteomes" id="UP000279909">
    <property type="component" value="Unassembled WGS sequence"/>
</dbReference>
<evidence type="ECO:0000256" key="1">
    <source>
        <dbReference type="SAM" id="Phobius"/>
    </source>
</evidence>
<evidence type="ECO:0000313" key="4">
    <source>
        <dbReference type="EMBL" id="RNC99107.1"/>
    </source>
</evidence>
<feature type="domain" description="DUF1648" evidence="2">
    <location>
        <begin position="149"/>
        <end position="183"/>
    </location>
</feature>
<feature type="transmembrane region" description="Helical" evidence="1">
    <location>
        <begin position="187"/>
        <end position="207"/>
    </location>
</feature>
<feature type="transmembrane region" description="Helical" evidence="1">
    <location>
        <begin position="341"/>
        <end position="364"/>
    </location>
</feature>
<feature type="transmembrane region" description="Helical" evidence="1">
    <location>
        <begin position="6"/>
        <end position="24"/>
    </location>
</feature>
<feature type="transmembrane region" description="Helical" evidence="1">
    <location>
        <begin position="51"/>
        <end position="69"/>
    </location>
</feature>
<keyword evidence="5" id="KW-1185">Reference proteome</keyword>
<feature type="transmembrane region" description="Helical" evidence="1">
    <location>
        <begin position="266"/>
        <end position="287"/>
    </location>
</feature>
<accession>A0A3M8H9J1</accession>
<proteinExistence type="predicted"/>
<dbReference type="PANTHER" id="PTHR37810">
    <property type="entry name" value="IMMUNITY PROTEIN SDPI"/>
    <property type="match status" value="1"/>
</dbReference>
<keyword evidence="1" id="KW-0472">Membrane</keyword>
<dbReference type="PANTHER" id="PTHR37810:SF9">
    <property type="entry name" value="MEMBRANE PROTEIN"/>
    <property type="match status" value="1"/>
</dbReference>
<evidence type="ECO:0000313" key="5">
    <source>
        <dbReference type="Proteomes" id="UP000279909"/>
    </source>
</evidence>
<keyword evidence="1" id="KW-1133">Transmembrane helix</keyword>
<dbReference type="EMBL" id="RHLQ01000018">
    <property type="protein sequence ID" value="RNC99107.1"/>
    <property type="molecule type" value="Genomic_DNA"/>
</dbReference>
<dbReference type="RefSeq" id="WP_122971939.1">
    <property type="nucleotide sequence ID" value="NZ_RHLQ01000018.1"/>
</dbReference>
<reference evidence="4 5" key="1">
    <citation type="journal article" date="2014" name="Int. J. Syst. Evol. Microbiol.">
        <title>Lysinibacillus halotolerans sp. nov., isolated from saline-alkaline soil.</title>
        <authorList>
            <person name="Kong D."/>
            <person name="Wang Y."/>
            <person name="Zhao B."/>
            <person name="Li Y."/>
            <person name="Song J."/>
            <person name="Zhai Y."/>
            <person name="Zhang C."/>
            <person name="Wang H."/>
            <person name="Chen X."/>
            <person name="Zhao B."/>
            <person name="Ruan Z."/>
        </authorList>
    </citation>
    <scope>NUCLEOTIDE SEQUENCE [LARGE SCALE GENOMIC DNA]</scope>
    <source>
        <strain evidence="4 5">MCCC 1A12703</strain>
    </source>
</reference>
<dbReference type="InterPro" id="IPR012867">
    <property type="entry name" value="DUF1648"/>
</dbReference>
<name>A0A3M8H9J1_9BACI</name>
<dbReference type="Pfam" id="PF07853">
    <property type="entry name" value="DUF1648"/>
    <property type="match status" value="1"/>
</dbReference>
<dbReference type="GO" id="GO:0009636">
    <property type="term" value="P:response to toxic substance"/>
    <property type="evidence" value="ECO:0007669"/>
    <property type="project" value="TreeGrafter"/>
</dbReference>
<keyword evidence="1" id="KW-0812">Transmembrane</keyword>
<feature type="domain" description="DUF5808" evidence="3">
    <location>
        <begin position="322"/>
        <end position="347"/>
    </location>
</feature>
<organism evidence="4 5">
    <name type="scientific">Lysinibacillus halotolerans</name>
    <dbReference type="NCBI Taxonomy" id="1368476"/>
    <lineage>
        <taxon>Bacteria</taxon>
        <taxon>Bacillati</taxon>
        <taxon>Bacillota</taxon>
        <taxon>Bacilli</taxon>
        <taxon>Bacillales</taxon>
        <taxon>Bacillaceae</taxon>
        <taxon>Lysinibacillus</taxon>
    </lineage>
</organism>
<evidence type="ECO:0000259" key="3">
    <source>
        <dbReference type="Pfam" id="PF19124"/>
    </source>
</evidence>
<feature type="transmembrane region" description="Helical" evidence="1">
    <location>
        <begin position="138"/>
        <end position="157"/>
    </location>
</feature>
<gene>
    <name evidence="4" type="ORF">EC501_08920</name>
</gene>
<feature type="transmembrane region" description="Helical" evidence="1">
    <location>
        <begin position="81"/>
        <end position="102"/>
    </location>
</feature>
<evidence type="ECO:0000259" key="2">
    <source>
        <dbReference type="Pfam" id="PF07853"/>
    </source>
</evidence>